<gene>
    <name evidence="1" type="ORF">SCARR_03788</name>
</gene>
<evidence type="ECO:0000313" key="1">
    <source>
        <dbReference type="EMBL" id="VGO21714.1"/>
    </source>
</evidence>
<reference evidence="1 2" key="1">
    <citation type="submission" date="2019-04" db="EMBL/GenBank/DDBJ databases">
        <authorList>
            <person name="Van Vliet M D."/>
        </authorList>
    </citation>
    <scope>NUCLEOTIDE SEQUENCE [LARGE SCALE GENOMIC DNA]</scope>
    <source>
        <strain evidence="1 2">F21</strain>
    </source>
</reference>
<organism evidence="1 2">
    <name type="scientific">Pontiella sulfatireligans</name>
    <dbReference type="NCBI Taxonomy" id="2750658"/>
    <lineage>
        <taxon>Bacteria</taxon>
        <taxon>Pseudomonadati</taxon>
        <taxon>Kiritimatiellota</taxon>
        <taxon>Kiritimatiellia</taxon>
        <taxon>Kiritimatiellales</taxon>
        <taxon>Pontiellaceae</taxon>
        <taxon>Pontiella</taxon>
    </lineage>
</organism>
<dbReference type="AlphaFoldDB" id="A0A6C2UQZ4"/>
<dbReference type="EMBL" id="CAAHFH010000002">
    <property type="protein sequence ID" value="VGO21714.1"/>
    <property type="molecule type" value="Genomic_DNA"/>
</dbReference>
<name>A0A6C2UQZ4_9BACT</name>
<dbReference type="RefSeq" id="WP_136063153.1">
    <property type="nucleotide sequence ID" value="NZ_CAAHFH010000002.1"/>
</dbReference>
<proteinExistence type="predicted"/>
<dbReference type="Proteomes" id="UP000346198">
    <property type="component" value="Unassembled WGS sequence"/>
</dbReference>
<sequence>MKVKVQILGHEKFDTKKGVLRHQLACLDMDTQKRLINTFDYSYSDLDQDTCGDPEKLIGKIVEIGLTHIEAGFGGRIRTRGEILTAPKAA</sequence>
<accession>A0A6C2UQZ4</accession>
<evidence type="ECO:0000313" key="2">
    <source>
        <dbReference type="Proteomes" id="UP000346198"/>
    </source>
</evidence>
<keyword evidence="2" id="KW-1185">Reference proteome</keyword>
<protein>
    <submittedName>
        <fullName evidence="1">Uncharacterized protein</fullName>
    </submittedName>
</protein>